<dbReference type="GO" id="GO:0016020">
    <property type="term" value="C:membrane"/>
    <property type="evidence" value="ECO:0007669"/>
    <property type="project" value="UniProtKB-SubCell"/>
</dbReference>
<feature type="compositionally biased region" description="Polar residues" evidence="23">
    <location>
        <begin position="449"/>
        <end position="461"/>
    </location>
</feature>
<evidence type="ECO:0000256" key="12">
    <source>
        <dbReference type="ARBA" id="ARBA00022723"/>
    </source>
</evidence>
<feature type="domain" description="G-protein coupled receptors family 1 profile" evidence="25">
    <location>
        <begin position="202"/>
        <end position="856"/>
    </location>
</feature>
<evidence type="ECO:0000256" key="3">
    <source>
        <dbReference type="ARBA" id="ARBA00004496"/>
    </source>
</evidence>
<dbReference type="NCBIfam" id="TIGR00471">
    <property type="entry name" value="pheT_arch"/>
    <property type="match status" value="1"/>
</dbReference>
<keyword evidence="9" id="KW-0963">Cytoplasm</keyword>
<dbReference type="PROSITE" id="PS50262">
    <property type="entry name" value="G_PROTEIN_RECEP_F1_2"/>
    <property type="match status" value="1"/>
</dbReference>
<evidence type="ECO:0000313" key="27">
    <source>
        <dbReference type="EMBL" id="KAH0810705.1"/>
    </source>
</evidence>
<dbReference type="Gene3D" id="3.30.56.10">
    <property type="match status" value="2"/>
</dbReference>
<dbReference type="InterPro" id="IPR005147">
    <property type="entry name" value="tRNA_synthase_B5-dom"/>
</dbReference>
<name>A0A8J6H9S1_TENMO</name>
<dbReference type="InterPro" id="IPR045864">
    <property type="entry name" value="aa-tRNA-synth_II/BPL/LPL"/>
</dbReference>
<evidence type="ECO:0000256" key="5">
    <source>
        <dbReference type="ARBA" id="ARBA00010663"/>
    </source>
</evidence>
<feature type="region of interest" description="Disordered" evidence="23">
    <location>
        <begin position="540"/>
        <end position="627"/>
    </location>
</feature>
<feature type="compositionally biased region" description="Pro residues" evidence="23">
    <location>
        <begin position="589"/>
        <end position="614"/>
    </location>
</feature>
<comment type="subcellular location">
    <subcellularLocation>
        <location evidence="3">Cytoplasm</location>
    </subcellularLocation>
    <subcellularLocation>
        <location evidence="2">Membrane</location>
    </subcellularLocation>
</comment>
<dbReference type="Pfam" id="PF18262">
    <property type="entry name" value="PhetRS_B1"/>
    <property type="match status" value="1"/>
</dbReference>
<dbReference type="GO" id="GO:0006432">
    <property type="term" value="P:phenylalanyl-tRNA aminoacylation"/>
    <property type="evidence" value="ECO:0007669"/>
    <property type="project" value="InterPro"/>
</dbReference>
<comment type="similarity">
    <text evidence="5 22">Belongs to the G-protein coupled receptor 1 family.</text>
</comment>
<dbReference type="Pfam" id="PF03484">
    <property type="entry name" value="B5"/>
    <property type="match status" value="1"/>
</dbReference>
<keyword evidence="18 24" id="KW-0472">Membrane</keyword>
<dbReference type="InterPro" id="IPR045060">
    <property type="entry name" value="Phe-tRNA-ligase_IIc_bsu"/>
</dbReference>
<keyword evidence="12" id="KW-0479">Metal-binding</keyword>
<keyword evidence="11 22" id="KW-0812">Transmembrane</keyword>
<keyword evidence="16" id="KW-0648">Protein biosynthesis</keyword>
<comment type="similarity">
    <text evidence="4">Belongs to the phenylalanyl-tRNA synthetase beta subunit family. Type 2 subfamily.</text>
</comment>
<dbReference type="InterPro" id="IPR020825">
    <property type="entry name" value="Phe-tRNA_synthase-like_B3/B4"/>
</dbReference>
<keyword evidence="22" id="KW-0675">Receptor</keyword>
<feature type="transmembrane region" description="Helical" evidence="24">
    <location>
        <begin position="347"/>
        <end position="371"/>
    </location>
</feature>
<keyword evidence="22" id="KW-0297">G-protein coupled receptor</keyword>
<dbReference type="PROSITE" id="PS51483">
    <property type="entry name" value="B5"/>
    <property type="match status" value="1"/>
</dbReference>
<evidence type="ECO:0000256" key="7">
    <source>
        <dbReference type="ARBA" id="ARBA00012814"/>
    </source>
</evidence>
<dbReference type="Gene3D" id="1.20.1070.10">
    <property type="entry name" value="Rhodopsin 7-helix transmembrane proteins"/>
    <property type="match status" value="2"/>
</dbReference>
<dbReference type="InterPro" id="IPR005146">
    <property type="entry name" value="B3/B4_tRNA-bd"/>
</dbReference>
<evidence type="ECO:0000256" key="2">
    <source>
        <dbReference type="ARBA" id="ARBA00004370"/>
    </source>
</evidence>
<dbReference type="CDD" id="cd00769">
    <property type="entry name" value="PheRS_beta_core"/>
    <property type="match status" value="1"/>
</dbReference>
<dbReference type="GO" id="GO:0000287">
    <property type="term" value="F:magnesium ion binding"/>
    <property type="evidence" value="ECO:0007669"/>
    <property type="project" value="InterPro"/>
</dbReference>
<evidence type="ECO:0000256" key="24">
    <source>
        <dbReference type="SAM" id="Phobius"/>
    </source>
</evidence>
<sequence length="1448" mass="159387">MWASKSVDWQITFFVSTSNRCQIQEYHSLSLSAEDLTLLFPRCGKSKMRGARLSLVISACRIVDGKYERKISCLVEKRVIPVGGASPGKAVEYTDTDPYYLKLQRQREKICKTVYSGILSFTECTQALNSTTLIKSWDADPLNILGNDSNIDLLDQSNATKNGSGFLDLTSTVTPPLPPFELWQTILIAICLGLCIILTVAGNILVLLAFIVDRNIRQPSNYFIASLAATDMLIGTVSMPFYTVYVLMGSWDLGPLLCDLWLSVDYTVCLVSQYTVLLITIDRFCSVKIAAKYRSWRTKNRVVWMVTITWIIPALLFFISIFGWEHFIGYRDLLPGQCAVQFLKDPIFNTALIIGYYWTTLIVLFILYGGIYKTAYDMQKKSEAKQRKMQSMVALSAGAMSGMAGRAAGIGLSKTQSTLLSQDKPQTITAVAVSNQTGGNSLAVKEVQGSDSSQRTSSNKSTTTTTTTTTTTAETNNLERRNLCLPPAQLSSGDQDKSERSSSPAFESDEDSSVQTTMAKKRSSIVGIVVQTSAPLHMFENNNRVNGGIPQPGQSANEKHSPSLPQISEQSLLDTDNPTENSTVGCSNPHPPPNEPVAPPKCPPAPQSIIPPPAQFQSSPTGRPRSLHVKPQATYDVLVGLDGADLRYMDESSVVVPSPVCESPPSSPPHAANTSLLQTALIRSSKKVNTEVTLSADRPITSVVCDLSVDGARDSDPSTPCGLSAISQTGNAAAIMAATTIVEVSRNKTFAKTDTDDGAKRDFVKNIGKKLKGKKKKAVVPFGGFGRQKSKSENRARKALRTISFILGAFVICWTPYHIFALVEGFCSEPPCVNGHVYMFSYFLCYANSPLNPFCYALANQQFKKTFTRILKGDDEFQRLCFEFGLELDEVTTEKQMISKEQGEDSALIAAASEEVIYRIDIPANRYDLLCLEGLTLGIRIFQGKIPPPLFKCIKPASDSIQKIYVKPDTARVRPYIVGAVLRNLHFTQDSYNSFIDLQEKLHQNICRKRTLVSIGTHDLDTVKGPFYYDAKPPTDFKFVPLNQTKECNGHEVMDLYSTHAQLKQYLPIIKDSPVYPLVLDSNGVILSLPPIINGDHSKITLNTKNVLIECTATDLTKARVVVDTVVCMFSQYCKDKFTAEACEVITVDGTSKFYPDLSYRNEVISADTANAVIGISESPESITKLLNKMCLKSELKSDGDGIKVTIPPTRHDIMHPCDIYEDVAIAYGYNKIPRTLPKTNTIGEQTPVNKLSDLLRGPIAQAGFTEALTFSLCSRDDISTKLGLKSIEEVPAVHISNPKTLEFQVCRTTLLPGILKTIAANKKMPLPIKIFEVSDVVIKDPSAEVGARNERRICAVNCNKNAGFEVVHGLLDKIMMLLEVPWNPDKTPKGYYLQACEDPAYFAGRCARIICNGNDIGKVGVLHPNVLHKFELNNPCSCVEINIEPFV</sequence>
<comment type="cofactor">
    <cofactor evidence="1">
        <name>Mg(2+)</name>
        <dbReference type="ChEBI" id="CHEBI:18420"/>
    </cofactor>
</comment>
<proteinExistence type="inferred from homology"/>
<gene>
    <name evidence="27" type="ORF">GEV33_012085</name>
</gene>
<dbReference type="InterPro" id="IPR017452">
    <property type="entry name" value="GPCR_Rhodpsn_7TM"/>
</dbReference>
<comment type="subunit">
    <text evidence="6">Tetramer of two alpha and two beta subunits.</text>
</comment>
<dbReference type="InterPro" id="IPR009061">
    <property type="entry name" value="DNA-bd_dom_put_sf"/>
</dbReference>
<keyword evidence="14" id="KW-0067">ATP-binding</keyword>
<dbReference type="CDD" id="cd15302">
    <property type="entry name" value="7tmA_mAChR_GAR-2-like"/>
    <property type="match status" value="1"/>
</dbReference>
<dbReference type="FunFam" id="1.20.1070.10:FF:000221">
    <property type="entry name" value="Muscarinic acetylcholine receptor gar-2"/>
    <property type="match status" value="1"/>
</dbReference>
<dbReference type="SUPFAM" id="SSF46955">
    <property type="entry name" value="Putative DNA-binding domain"/>
    <property type="match status" value="1"/>
</dbReference>
<dbReference type="Proteomes" id="UP000719412">
    <property type="component" value="Unassembled WGS sequence"/>
</dbReference>
<dbReference type="GO" id="GO:0009328">
    <property type="term" value="C:phenylalanine-tRNA ligase complex"/>
    <property type="evidence" value="ECO:0007669"/>
    <property type="project" value="TreeGrafter"/>
</dbReference>
<evidence type="ECO:0000256" key="21">
    <source>
        <dbReference type="ARBA" id="ARBA00049255"/>
    </source>
</evidence>
<dbReference type="SMART" id="SM00874">
    <property type="entry name" value="B5"/>
    <property type="match status" value="1"/>
</dbReference>
<feature type="transmembrane region" description="Helical" evidence="24">
    <location>
        <begin position="302"/>
        <end position="327"/>
    </location>
</feature>
<accession>A0A8J6H9S1</accession>
<dbReference type="Pfam" id="PF17759">
    <property type="entry name" value="tRNA_synthFbeta"/>
    <property type="match status" value="1"/>
</dbReference>
<feature type="region of interest" description="Disordered" evidence="23">
    <location>
        <begin position="445"/>
        <end position="521"/>
    </location>
</feature>
<dbReference type="PANTHER" id="PTHR10947">
    <property type="entry name" value="PHENYLALANYL-TRNA SYNTHETASE BETA CHAIN AND LEUCINE-RICH REPEAT-CONTAINING PROTEIN 47"/>
    <property type="match status" value="1"/>
</dbReference>
<dbReference type="Pfam" id="PF00001">
    <property type="entry name" value="7tm_1"/>
    <property type="match status" value="2"/>
</dbReference>
<evidence type="ECO:0000256" key="18">
    <source>
        <dbReference type="ARBA" id="ARBA00023136"/>
    </source>
</evidence>
<dbReference type="Gene3D" id="3.30.930.10">
    <property type="entry name" value="Bira Bifunctional Protein, Domain 2"/>
    <property type="match status" value="1"/>
</dbReference>
<dbReference type="EC" id="6.1.1.20" evidence="7"/>
<evidence type="ECO:0000256" key="10">
    <source>
        <dbReference type="ARBA" id="ARBA00022598"/>
    </source>
</evidence>
<reference evidence="27" key="2">
    <citation type="submission" date="2021-08" db="EMBL/GenBank/DDBJ databases">
        <authorList>
            <person name="Eriksson T."/>
        </authorList>
    </citation>
    <scope>NUCLEOTIDE SEQUENCE</scope>
    <source>
        <strain evidence="27">Stoneville</strain>
        <tissue evidence="27">Whole head</tissue>
    </source>
</reference>
<dbReference type="FunFam" id="3.30.56.10:FF:000003">
    <property type="entry name" value="Phenylalanine--tRNA ligase beta subunit"/>
    <property type="match status" value="1"/>
</dbReference>
<evidence type="ECO:0000256" key="6">
    <source>
        <dbReference type="ARBA" id="ARBA00011209"/>
    </source>
</evidence>
<dbReference type="FunFam" id="3.50.40.10:FF:000002">
    <property type="entry name" value="phenylalanine--tRNA ligase beta subunit"/>
    <property type="match status" value="1"/>
</dbReference>
<comment type="caution">
    <text evidence="27">The sequence shown here is derived from an EMBL/GenBank/DDBJ whole genome shotgun (WGS) entry which is preliminary data.</text>
</comment>
<keyword evidence="13" id="KW-0547">Nucleotide-binding</keyword>
<dbReference type="GO" id="GO:0003723">
    <property type="term" value="F:RNA binding"/>
    <property type="evidence" value="ECO:0007669"/>
    <property type="project" value="InterPro"/>
</dbReference>
<evidence type="ECO:0000256" key="11">
    <source>
        <dbReference type="ARBA" id="ARBA00022692"/>
    </source>
</evidence>
<evidence type="ECO:0000259" key="25">
    <source>
        <dbReference type="PROSITE" id="PS50262"/>
    </source>
</evidence>
<dbReference type="GO" id="GO:0004826">
    <property type="term" value="F:phenylalanine-tRNA ligase activity"/>
    <property type="evidence" value="ECO:0007669"/>
    <property type="project" value="UniProtKB-EC"/>
</dbReference>
<keyword evidence="17 24" id="KW-1133">Transmembrane helix</keyword>
<feature type="domain" description="B5" evidence="26">
    <location>
        <begin position="1158"/>
        <end position="1235"/>
    </location>
</feature>
<feature type="transmembrane region" description="Helical" evidence="24">
    <location>
        <begin position="222"/>
        <end position="248"/>
    </location>
</feature>
<evidence type="ECO:0000256" key="23">
    <source>
        <dbReference type="SAM" id="MobiDB-lite"/>
    </source>
</evidence>
<keyword evidence="19" id="KW-0030">Aminoacyl-tRNA synthetase</keyword>
<keyword evidence="10" id="KW-0436">Ligase</keyword>
<dbReference type="Gene3D" id="3.50.40.10">
    <property type="entry name" value="Phenylalanyl-trna Synthetase, Chain B, domain 3"/>
    <property type="match status" value="1"/>
</dbReference>
<evidence type="ECO:0000313" key="28">
    <source>
        <dbReference type="Proteomes" id="UP000719412"/>
    </source>
</evidence>
<feature type="transmembrane region" description="Helical" evidence="24">
    <location>
        <begin position="182"/>
        <end position="210"/>
    </location>
</feature>
<evidence type="ECO:0000256" key="14">
    <source>
        <dbReference type="ARBA" id="ARBA00022840"/>
    </source>
</evidence>
<dbReference type="PANTHER" id="PTHR10947:SF0">
    <property type="entry name" value="PHENYLALANINE--TRNA LIGASE BETA SUBUNIT"/>
    <property type="match status" value="1"/>
</dbReference>
<dbReference type="GO" id="GO:0004930">
    <property type="term" value="F:G protein-coupled receptor activity"/>
    <property type="evidence" value="ECO:0007669"/>
    <property type="project" value="UniProtKB-KW"/>
</dbReference>
<evidence type="ECO:0000259" key="26">
    <source>
        <dbReference type="PROSITE" id="PS51483"/>
    </source>
</evidence>
<evidence type="ECO:0000256" key="9">
    <source>
        <dbReference type="ARBA" id="ARBA00022490"/>
    </source>
</evidence>
<evidence type="ECO:0000256" key="8">
    <source>
        <dbReference type="ARBA" id="ARBA00017032"/>
    </source>
</evidence>
<keyword evidence="15" id="KW-0460">Magnesium</keyword>
<evidence type="ECO:0000256" key="17">
    <source>
        <dbReference type="ARBA" id="ARBA00022989"/>
    </source>
</evidence>
<dbReference type="InterPro" id="IPR000276">
    <property type="entry name" value="GPCR_Rhodpsn"/>
</dbReference>
<feature type="compositionally biased region" description="Polar residues" evidence="23">
    <location>
        <begin position="563"/>
        <end position="586"/>
    </location>
</feature>
<evidence type="ECO:0000256" key="20">
    <source>
        <dbReference type="ARBA" id="ARBA00033189"/>
    </source>
</evidence>
<dbReference type="PRINTS" id="PR00237">
    <property type="entry name" value="GPCRRHODOPSN"/>
</dbReference>
<dbReference type="SUPFAM" id="SSF55681">
    <property type="entry name" value="Class II aaRS and biotin synthetases"/>
    <property type="match status" value="1"/>
</dbReference>
<dbReference type="FunFam" id="3.30.930.10:FF:000032">
    <property type="entry name" value="Phenylalanine--tRNA ligase beta subunit"/>
    <property type="match status" value="1"/>
</dbReference>
<dbReference type="Pfam" id="PF03483">
    <property type="entry name" value="B3_4"/>
    <property type="match status" value="1"/>
</dbReference>
<dbReference type="InterPro" id="IPR041616">
    <property type="entry name" value="PheRS_beta_core"/>
</dbReference>
<dbReference type="GO" id="GO:0005524">
    <property type="term" value="F:ATP binding"/>
    <property type="evidence" value="ECO:0007669"/>
    <property type="project" value="UniProtKB-KW"/>
</dbReference>
<keyword evidence="22" id="KW-0807">Transducer</keyword>
<evidence type="ECO:0000256" key="16">
    <source>
        <dbReference type="ARBA" id="ARBA00022917"/>
    </source>
</evidence>
<keyword evidence="28" id="KW-1185">Reference proteome</keyword>
<feature type="compositionally biased region" description="Low complexity" evidence="23">
    <location>
        <begin position="462"/>
        <end position="472"/>
    </location>
</feature>
<evidence type="ECO:0000256" key="22">
    <source>
        <dbReference type="RuleBase" id="RU000688"/>
    </source>
</evidence>
<evidence type="ECO:0000256" key="13">
    <source>
        <dbReference type="ARBA" id="ARBA00022741"/>
    </source>
</evidence>
<evidence type="ECO:0000256" key="4">
    <source>
        <dbReference type="ARBA" id="ARBA00007438"/>
    </source>
</evidence>
<evidence type="ECO:0000256" key="1">
    <source>
        <dbReference type="ARBA" id="ARBA00001946"/>
    </source>
</evidence>
<comment type="catalytic activity">
    <reaction evidence="21">
        <text>tRNA(Phe) + L-phenylalanine + ATP = L-phenylalanyl-tRNA(Phe) + AMP + diphosphate + H(+)</text>
        <dbReference type="Rhea" id="RHEA:19413"/>
        <dbReference type="Rhea" id="RHEA-COMP:9668"/>
        <dbReference type="Rhea" id="RHEA-COMP:9699"/>
        <dbReference type="ChEBI" id="CHEBI:15378"/>
        <dbReference type="ChEBI" id="CHEBI:30616"/>
        <dbReference type="ChEBI" id="CHEBI:33019"/>
        <dbReference type="ChEBI" id="CHEBI:58095"/>
        <dbReference type="ChEBI" id="CHEBI:78442"/>
        <dbReference type="ChEBI" id="CHEBI:78531"/>
        <dbReference type="ChEBI" id="CHEBI:456215"/>
        <dbReference type="EC" id="6.1.1.20"/>
    </reaction>
</comment>
<reference evidence="27" key="1">
    <citation type="journal article" date="2020" name="J Insects Food Feed">
        <title>The yellow mealworm (Tenebrio molitor) genome: a resource for the emerging insects as food and feed industry.</title>
        <authorList>
            <person name="Eriksson T."/>
            <person name="Andere A."/>
            <person name="Kelstrup H."/>
            <person name="Emery V."/>
            <person name="Picard C."/>
        </authorList>
    </citation>
    <scope>NUCLEOTIDE SEQUENCE</scope>
    <source>
        <strain evidence="27">Stoneville</strain>
        <tissue evidence="27">Whole head</tissue>
    </source>
</reference>
<dbReference type="InterPro" id="IPR040659">
    <property type="entry name" value="PhetRS_B1"/>
</dbReference>
<evidence type="ECO:0000256" key="15">
    <source>
        <dbReference type="ARBA" id="ARBA00022842"/>
    </source>
</evidence>
<organism evidence="27 28">
    <name type="scientific">Tenebrio molitor</name>
    <name type="common">Yellow mealworm beetle</name>
    <dbReference type="NCBI Taxonomy" id="7067"/>
    <lineage>
        <taxon>Eukaryota</taxon>
        <taxon>Metazoa</taxon>
        <taxon>Ecdysozoa</taxon>
        <taxon>Arthropoda</taxon>
        <taxon>Hexapoda</taxon>
        <taxon>Insecta</taxon>
        <taxon>Pterygota</taxon>
        <taxon>Neoptera</taxon>
        <taxon>Endopterygota</taxon>
        <taxon>Coleoptera</taxon>
        <taxon>Polyphaga</taxon>
        <taxon>Cucujiformia</taxon>
        <taxon>Tenebrionidae</taxon>
        <taxon>Tenebrio</taxon>
    </lineage>
</organism>
<feature type="transmembrane region" description="Helical" evidence="24">
    <location>
        <begin position="260"/>
        <end position="281"/>
    </location>
</feature>
<dbReference type="SMART" id="SM01381">
    <property type="entry name" value="7TM_GPCR_Srsx"/>
    <property type="match status" value="1"/>
</dbReference>
<protein>
    <recommendedName>
        <fullName evidence="8">Phenylalanine--tRNA ligase beta subunit</fullName>
        <ecNumber evidence="7">6.1.1.20</ecNumber>
    </recommendedName>
    <alternativeName>
        <fullName evidence="20">Phenylalanyl-tRNA synthetase beta subunit</fullName>
    </alternativeName>
</protein>
<dbReference type="InterPro" id="IPR004531">
    <property type="entry name" value="Phe-tRNA-synth_IIc_bsu_arc_euk"/>
</dbReference>
<dbReference type="EMBL" id="JABDTM020027326">
    <property type="protein sequence ID" value="KAH0810705.1"/>
    <property type="molecule type" value="Genomic_DNA"/>
</dbReference>
<dbReference type="SUPFAM" id="SSF81321">
    <property type="entry name" value="Family A G protein-coupled receptor-like"/>
    <property type="match status" value="1"/>
</dbReference>
<dbReference type="PROSITE" id="PS00237">
    <property type="entry name" value="G_PROTEIN_RECEP_F1_1"/>
    <property type="match status" value="1"/>
</dbReference>
<dbReference type="SMART" id="SM00873">
    <property type="entry name" value="B3_4"/>
    <property type="match status" value="1"/>
</dbReference>
<evidence type="ECO:0000256" key="19">
    <source>
        <dbReference type="ARBA" id="ARBA00023146"/>
    </source>
</evidence>